<dbReference type="AlphaFoldDB" id="A0A914YSX1"/>
<dbReference type="Proteomes" id="UP000887577">
    <property type="component" value="Unplaced"/>
</dbReference>
<accession>A0A914YSX1</accession>
<dbReference type="AntiFam" id="ANF00142">
    <property type="entry name" value="Shadow ORF (opposite yadG)"/>
</dbReference>
<dbReference type="WBParaSite" id="PSU_v2.g310.t1">
    <property type="protein sequence ID" value="PSU_v2.g310.t1"/>
    <property type="gene ID" value="PSU_v2.g310"/>
</dbReference>
<protein>
    <submittedName>
        <fullName evidence="2">Uncharacterized protein</fullName>
    </submittedName>
</protein>
<evidence type="ECO:0000313" key="2">
    <source>
        <dbReference type="WBParaSite" id="PSU_v2.g310.t1"/>
    </source>
</evidence>
<keyword evidence="1" id="KW-1185">Reference proteome</keyword>
<proteinExistence type="predicted"/>
<name>A0A914YSX1_9BILA</name>
<sequence>MAAFRTKVDDPVGGLDHVQVVLDHHHRVAFVAQLVQHAQQRFDVVEVQAGGRLVEDVQGTAGIAARQFLGQLHALCFTTGQRGRALAQLDVAQADVDQCFQLACDRRHRLEQLQCILDGHFQHVVDVEALVQDLQRFAVVALAMADIARHVHVR</sequence>
<organism evidence="1 2">
    <name type="scientific">Panagrolaimus superbus</name>
    <dbReference type="NCBI Taxonomy" id="310955"/>
    <lineage>
        <taxon>Eukaryota</taxon>
        <taxon>Metazoa</taxon>
        <taxon>Ecdysozoa</taxon>
        <taxon>Nematoda</taxon>
        <taxon>Chromadorea</taxon>
        <taxon>Rhabditida</taxon>
        <taxon>Tylenchina</taxon>
        <taxon>Panagrolaimomorpha</taxon>
        <taxon>Panagrolaimoidea</taxon>
        <taxon>Panagrolaimidae</taxon>
        <taxon>Panagrolaimus</taxon>
    </lineage>
</organism>
<dbReference type="AntiFam" id="ANF00159">
    <property type="entry name" value="Shadow ORF (opposite uvrA)"/>
</dbReference>
<evidence type="ECO:0000313" key="1">
    <source>
        <dbReference type="Proteomes" id="UP000887577"/>
    </source>
</evidence>
<reference evidence="2" key="1">
    <citation type="submission" date="2022-11" db="UniProtKB">
        <authorList>
            <consortium name="WormBaseParasite"/>
        </authorList>
    </citation>
    <scope>IDENTIFICATION</scope>
</reference>